<accession>A0A0M0GBE5</accession>
<dbReference type="RefSeq" id="WP_053434516.1">
    <property type="nucleotide sequence ID" value="NZ_LGUF01000007.1"/>
</dbReference>
<dbReference type="InterPro" id="IPR004995">
    <property type="entry name" value="Spore_Ger"/>
</dbReference>
<evidence type="ECO:0000256" key="1">
    <source>
        <dbReference type="ARBA" id="ARBA00005278"/>
    </source>
</evidence>
<protein>
    <submittedName>
        <fullName evidence="4">Stage V sporulation protein AF</fullName>
    </submittedName>
</protein>
<feature type="transmembrane region" description="Helical" evidence="3">
    <location>
        <begin position="451"/>
        <end position="469"/>
    </location>
</feature>
<dbReference type="STRING" id="1459.AF332_10325"/>
<feature type="transmembrane region" description="Helical" evidence="3">
    <location>
        <begin position="369"/>
        <end position="393"/>
    </location>
</feature>
<dbReference type="PANTHER" id="PTHR22550">
    <property type="entry name" value="SPORE GERMINATION PROTEIN"/>
    <property type="match status" value="1"/>
</dbReference>
<evidence type="ECO:0000313" key="4">
    <source>
        <dbReference type="EMBL" id="KON87169.1"/>
    </source>
</evidence>
<comment type="caution">
    <text evidence="4">The sequence shown here is derived from an EMBL/GenBank/DDBJ whole genome shotgun (WGS) entry which is preliminary data.</text>
</comment>
<organism evidence="4 5">
    <name type="scientific">Sporosarcina globispora</name>
    <name type="common">Bacillus globisporus</name>
    <dbReference type="NCBI Taxonomy" id="1459"/>
    <lineage>
        <taxon>Bacteria</taxon>
        <taxon>Bacillati</taxon>
        <taxon>Bacillota</taxon>
        <taxon>Bacilli</taxon>
        <taxon>Bacillales</taxon>
        <taxon>Caryophanaceae</taxon>
        <taxon>Sporosarcina</taxon>
    </lineage>
</organism>
<dbReference type="PIRSF" id="PIRSF005690">
    <property type="entry name" value="GerBA"/>
    <property type="match status" value="1"/>
</dbReference>
<name>A0A0M0GBE5_SPOGL</name>
<proteinExistence type="inferred from homology"/>
<dbReference type="GO" id="GO:0009847">
    <property type="term" value="P:spore germination"/>
    <property type="evidence" value="ECO:0007669"/>
    <property type="project" value="InterPro"/>
</dbReference>
<keyword evidence="3" id="KW-0812">Transmembrane</keyword>
<evidence type="ECO:0000256" key="2">
    <source>
        <dbReference type="ARBA" id="ARBA00023136"/>
    </source>
</evidence>
<keyword evidence="2 3" id="KW-0472">Membrane</keyword>
<dbReference type="Pfam" id="PF03323">
    <property type="entry name" value="GerA"/>
    <property type="match status" value="1"/>
</dbReference>
<dbReference type="AlphaFoldDB" id="A0A0M0GBE5"/>
<dbReference type="InterPro" id="IPR050768">
    <property type="entry name" value="UPF0353/GerABKA_families"/>
</dbReference>
<keyword evidence="5" id="KW-1185">Reference proteome</keyword>
<gene>
    <name evidence="4" type="ORF">AF332_10325</name>
</gene>
<evidence type="ECO:0000256" key="3">
    <source>
        <dbReference type="SAM" id="Phobius"/>
    </source>
</evidence>
<reference evidence="5" key="1">
    <citation type="submission" date="2015-07" db="EMBL/GenBank/DDBJ databases">
        <title>Fjat-10036 dsm4.</title>
        <authorList>
            <person name="Liu B."/>
            <person name="Wang J."/>
            <person name="Zhu Y."/>
            <person name="Liu G."/>
            <person name="Chen Q."/>
            <person name="Chen Z."/>
            <person name="Lan J."/>
            <person name="Che J."/>
            <person name="Ge C."/>
            <person name="Shi H."/>
            <person name="Pan Z."/>
            <person name="Liu X."/>
        </authorList>
    </citation>
    <scope>NUCLEOTIDE SEQUENCE [LARGE SCALE GENOMIC DNA]</scope>
    <source>
        <strain evidence="5">DSM 4</strain>
    </source>
</reference>
<evidence type="ECO:0000313" key="5">
    <source>
        <dbReference type="Proteomes" id="UP000037109"/>
    </source>
</evidence>
<comment type="similarity">
    <text evidence="1">Belongs to the GerABKA family.</text>
</comment>
<dbReference type="PANTHER" id="PTHR22550:SF9">
    <property type="entry name" value="STAGE V SPORULATION PROTEIN AF"/>
    <property type="match status" value="1"/>
</dbReference>
<sequence>MARSEKKDDKTPIYESVHEIEKYMKKRVGLGESFDLGVRKLTILRKDVHFYYINGLTDTSFIIAIIEGLVGINDSEKLSANLFKIIENRLRHQSIEHIKTMDELVDQVLSGLIVVVGEGEGEGLVIDVRSYPGRTPQEPDTEKVVRGSRDGYVENIIVNTALTRRRIRDERLRFEIMRVGERSKTDVAIGFIKDVANKDLVDLIRKEIKAIEIDGITMADKTVEEFILKQGYNPFPLVRYTERADVAAAHLLEGHVIVFVDTSPSVIITPTTYFHHLQHAEEYRQSPAVGTFVRWIRFLGLLASIVLLPLWFLFVLEPSLLPERIAFIGPNEETNVPVIAQLFLADVGIEFLRIAAIHTPTPLSTAMGLIAAVSIGQIAIDVGLFVPEVILYVSLSAIGTYTTPSYELSIANKILRLGLLVAVAIFHTPGLVVGLTLIILLLAGIKSLNTPYLWPFIPFSPVALSQILIRRSMPGSKIRPSIVQTKNRYKQPVK</sequence>
<keyword evidence="3" id="KW-1133">Transmembrane helix</keyword>
<dbReference type="EMBL" id="LGUF01000007">
    <property type="protein sequence ID" value="KON87169.1"/>
    <property type="molecule type" value="Genomic_DNA"/>
</dbReference>
<dbReference type="GO" id="GO:0016020">
    <property type="term" value="C:membrane"/>
    <property type="evidence" value="ECO:0007669"/>
    <property type="project" value="InterPro"/>
</dbReference>
<dbReference type="PATRIC" id="fig|1459.3.peg.2199"/>
<dbReference type="Proteomes" id="UP000037109">
    <property type="component" value="Unassembled WGS sequence"/>
</dbReference>
<feature type="transmembrane region" description="Helical" evidence="3">
    <location>
        <begin position="295"/>
        <end position="314"/>
    </location>
</feature>
<feature type="transmembrane region" description="Helical" evidence="3">
    <location>
        <begin position="414"/>
        <end position="445"/>
    </location>
</feature>
<dbReference type="OrthoDB" id="9772630at2"/>